<comment type="function">
    <text evidence="8 10">Specifically methylates the N3 position of the uracil ring of uridine 1498 (m3U1498) in 16S rRNA. Acts on the fully assembled 30S ribosomal subunit.</text>
</comment>
<comment type="similarity">
    <text evidence="2 10">Belongs to the RNA methyltransferase RsmE family.</text>
</comment>
<accession>A0A7X2TQX4</accession>
<evidence type="ECO:0000313" key="12">
    <source>
        <dbReference type="EMBL" id="MSU06232.1"/>
    </source>
</evidence>
<evidence type="ECO:0000313" key="13">
    <source>
        <dbReference type="Proteomes" id="UP000460549"/>
    </source>
</evidence>
<dbReference type="CDD" id="cd18084">
    <property type="entry name" value="RsmE-like"/>
    <property type="match status" value="1"/>
</dbReference>
<protein>
    <recommendedName>
        <fullName evidence="10">Ribosomal RNA small subunit methyltransferase E</fullName>
        <ecNumber evidence="10">2.1.1.193</ecNumber>
    </recommendedName>
</protein>
<dbReference type="Gene3D" id="3.40.1280.10">
    <property type="match status" value="1"/>
</dbReference>
<dbReference type="InterPro" id="IPR029026">
    <property type="entry name" value="tRNA_m1G_MTases_N"/>
</dbReference>
<dbReference type="AlphaFoldDB" id="A0A7X2TQX4"/>
<dbReference type="NCBIfam" id="TIGR00046">
    <property type="entry name" value="RsmE family RNA methyltransferase"/>
    <property type="match status" value="1"/>
</dbReference>
<evidence type="ECO:0000256" key="2">
    <source>
        <dbReference type="ARBA" id="ARBA00005528"/>
    </source>
</evidence>
<evidence type="ECO:0000256" key="10">
    <source>
        <dbReference type="PIRNR" id="PIRNR015601"/>
    </source>
</evidence>
<keyword evidence="3 10" id="KW-0963">Cytoplasm</keyword>
<dbReference type="RefSeq" id="WP_154425202.1">
    <property type="nucleotide sequence ID" value="NZ_VUNN01000008.1"/>
</dbReference>
<dbReference type="InterPro" id="IPR046886">
    <property type="entry name" value="RsmE_MTase_dom"/>
</dbReference>
<dbReference type="PANTHER" id="PTHR30027">
    <property type="entry name" value="RIBOSOMAL RNA SMALL SUBUNIT METHYLTRANSFERASE E"/>
    <property type="match status" value="1"/>
</dbReference>
<gene>
    <name evidence="12" type="ORF">FYJ80_05495</name>
</gene>
<keyword evidence="7 10" id="KW-0949">S-adenosyl-L-methionine</keyword>
<reference evidence="12 13" key="1">
    <citation type="submission" date="2019-08" db="EMBL/GenBank/DDBJ databases">
        <title>In-depth cultivation of the pig gut microbiome towards novel bacterial diversity and tailored functional studies.</title>
        <authorList>
            <person name="Wylensek D."/>
            <person name="Hitch T.C.A."/>
            <person name="Clavel T."/>
        </authorList>
    </citation>
    <scope>NUCLEOTIDE SEQUENCE [LARGE SCALE GENOMIC DNA]</scope>
    <source>
        <strain evidence="12 13">NM-380-WT-3C1</strain>
    </source>
</reference>
<dbReference type="EC" id="2.1.1.193" evidence="10"/>
<keyword evidence="6 10" id="KW-0808">Transferase</keyword>
<evidence type="ECO:0000256" key="8">
    <source>
        <dbReference type="ARBA" id="ARBA00025699"/>
    </source>
</evidence>
<dbReference type="Pfam" id="PF04452">
    <property type="entry name" value="Methyltrans_RNA"/>
    <property type="match status" value="1"/>
</dbReference>
<evidence type="ECO:0000256" key="7">
    <source>
        <dbReference type="ARBA" id="ARBA00022691"/>
    </source>
</evidence>
<dbReference type="InterPro" id="IPR006700">
    <property type="entry name" value="RsmE"/>
</dbReference>
<comment type="catalytic activity">
    <reaction evidence="9 10">
        <text>uridine(1498) in 16S rRNA + S-adenosyl-L-methionine = N(3)-methyluridine(1498) in 16S rRNA + S-adenosyl-L-homocysteine + H(+)</text>
        <dbReference type="Rhea" id="RHEA:42920"/>
        <dbReference type="Rhea" id="RHEA-COMP:10283"/>
        <dbReference type="Rhea" id="RHEA-COMP:10284"/>
        <dbReference type="ChEBI" id="CHEBI:15378"/>
        <dbReference type="ChEBI" id="CHEBI:57856"/>
        <dbReference type="ChEBI" id="CHEBI:59789"/>
        <dbReference type="ChEBI" id="CHEBI:65315"/>
        <dbReference type="ChEBI" id="CHEBI:74502"/>
        <dbReference type="EC" id="2.1.1.193"/>
    </reaction>
</comment>
<feature type="domain" description="Ribosomal RNA small subunit methyltransferase E methyltransferase" evidence="11">
    <location>
        <begin position="81"/>
        <end position="240"/>
    </location>
</feature>
<evidence type="ECO:0000256" key="3">
    <source>
        <dbReference type="ARBA" id="ARBA00022490"/>
    </source>
</evidence>
<dbReference type="EMBL" id="VUNN01000008">
    <property type="protein sequence ID" value="MSU06232.1"/>
    <property type="molecule type" value="Genomic_DNA"/>
</dbReference>
<organism evidence="12 13">
    <name type="scientific">Bullifex porci</name>
    <dbReference type="NCBI Taxonomy" id="2606638"/>
    <lineage>
        <taxon>Bacteria</taxon>
        <taxon>Pseudomonadati</taxon>
        <taxon>Spirochaetota</taxon>
        <taxon>Spirochaetia</taxon>
        <taxon>Spirochaetales</taxon>
        <taxon>Spirochaetaceae</taxon>
        <taxon>Bullifex</taxon>
    </lineage>
</organism>
<dbReference type="GO" id="GO:0070042">
    <property type="term" value="F:rRNA (uridine-N3-)-methyltransferase activity"/>
    <property type="evidence" value="ECO:0007669"/>
    <property type="project" value="TreeGrafter"/>
</dbReference>
<dbReference type="PIRSF" id="PIRSF015601">
    <property type="entry name" value="MTase_slr0722"/>
    <property type="match status" value="1"/>
</dbReference>
<sequence length="245" mass="27686">MRIFILDKAYSGEKDYILRKREKDYLIKVLRLKIGDVFTCRDTKDNYYSATIVSEDMLTISPCEDIEATLLDHFSSYREKLPPIRVYQAICKGKKNEQIIRMLTEAGVEETIFITSTFCQEKTFNDHDKQRLYDIQREAVQQSGSKTKVKPIRTIDISEVVKDSPYKVLFLHQSSRGDTISLSKALSLIEEKQVSIIIGSEGGISDEECEALEGLGATPVLLSTNILRAETAGIFAVGAIETIWS</sequence>
<keyword evidence="13" id="KW-1185">Reference proteome</keyword>
<evidence type="ECO:0000256" key="9">
    <source>
        <dbReference type="ARBA" id="ARBA00047944"/>
    </source>
</evidence>
<evidence type="ECO:0000256" key="1">
    <source>
        <dbReference type="ARBA" id="ARBA00004496"/>
    </source>
</evidence>
<keyword evidence="4 10" id="KW-0698">rRNA processing</keyword>
<comment type="subcellular location">
    <subcellularLocation>
        <location evidence="1 10">Cytoplasm</location>
    </subcellularLocation>
</comment>
<dbReference type="InterPro" id="IPR029028">
    <property type="entry name" value="Alpha/beta_knot_MTases"/>
</dbReference>
<evidence type="ECO:0000259" key="11">
    <source>
        <dbReference type="Pfam" id="PF04452"/>
    </source>
</evidence>
<dbReference type="GO" id="GO:0005737">
    <property type="term" value="C:cytoplasm"/>
    <property type="evidence" value="ECO:0007669"/>
    <property type="project" value="UniProtKB-SubCell"/>
</dbReference>
<keyword evidence="5 10" id="KW-0489">Methyltransferase</keyword>
<dbReference type="SUPFAM" id="SSF75217">
    <property type="entry name" value="alpha/beta knot"/>
    <property type="match status" value="1"/>
</dbReference>
<evidence type="ECO:0000256" key="6">
    <source>
        <dbReference type="ARBA" id="ARBA00022679"/>
    </source>
</evidence>
<dbReference type="SUPFAM" id="SSF88697">
    <property type="entry name" value="PUA domain-like"/>
    <property type="match status" value="1"/>
</dbReference>
<proteinExistence type="inferred from homology"/>
<dbReference type="PANTHER" id="PTHR30027:SF3">
    <property type="entry name" value="16S RRNA (URACIL(1498)-N(3))-METHYLTRANSFERASE"/>
    <property type="match status" value="1"/>
</dbReference>
<comment type="caution">
    <text evidence="12">The sequence shown here is derived from an EMBL/GenBank/DDBJ whole genome shotgun (WGS) entry which is preliminary data.</text>
</comment>
<name>A0A7X2TQX4_9SPIO</name>
<evidence type="ECO:0000256" key="4">
    <source>
        <dbReference type="ARBA" id="ARBA00022552"/>
    </source>
</evidence>
<dbReference type="Proteomes" id="UP000460549">
    <property type="component" value="Unassembled WGS sequence"/>
</dbReference>
<dbReference type="GO" id="GO:0070475">
    <property type="term" value="P:rRNA base methylation"/>
    <property type="evidence" value="ECO:0007669"/>
    <property type="project" value="TreeGrafter"/>
</dbReference>
<evidence type="ECO:0000256" key="5">
    <source>
        <dbReference type="ARBA" id="ARBA00022603"/>
    </source>
</evidence>
<dbReference type="InterPro" id="IPR015947">
    <property type="entry name" value="PUA-like_sf"/>
</dbReference>